<dbReference type="EMBL" id="LYPB01000091">
    <property type="protein sequence ID" value="OAS13946.1"/>
    <property type="molecule type" value="Genomic_DNA"/>
</dbReference>
<dbReference type="RefSeq" id="WP_068670119.1">
    <property type="nucleotide sequence ID" value="NZ_LYPB01000091.1"/>
</dbReference>
<feature type="domain" description="ABC3 transporter permease C-terminal" evidence="8">
    <location>
        <begin position="271"/>
        <end position="384"/>
    </location>
</feature>
<feature type="domain" description="MacB-like periplasmic core" evidence="9">
    <location>
        <begin position="21"/>
        <end position="234"/>
    </location>
</feature>
<dbReference type="AlphaFoldDB" id="A0A197ZYT0"/>
<reference evidence="10 11" key="1">
    <citation type="submission" date="2016-05" db="EMBL/GenBank/DDBJ databases">
        <title>Paenibacillus sp. 1ZS3-15 nov., isolated from the rhizosphere soil.</title>
        <authorList>
            <person name="Zhang X.X."/>
            <person name="Zhang J."/>
        </authorList>
    </citation>
    <scope>NUCLEOTIDE SEQUENCE [LARGE SCALE GENOMIC DNA]</scope>
    <source>
        <strain evidence="10 11">1ZS3-15</strain>
    </source>
</reference>
<proteinExistence type="inferred from homology"/>
<dbReference type="InterPro" id="IPR003838">
    <property type="entry name" value="ABC3_permease_C"/>
</dbReference>
<keyword evidence="5 7" id="KW-0472">Membrane</keyword>
<dbReference type="STRING" id="1850517.A8708_11235"/>
<name>A0A197ZYT0_9BACL</name>
<evidence type="ECO:0000313" key="10">
    <source>
        <dbReference type="EMBL" id="OAS13946.1"/>
    </source>
</evidence>
<evidence type="ECO:0000256" key="3">
    <source>
        <dbReference type="ARBA" id="ARBA00022692"/>
    </source>
</evidence>
<dbReference type="Proteomes" id="UP000078454">
    <property type="component" value="Unassembled WGS sequence"/>
</dbReference>
<feature type="transmembrane region" description="Helical" evidence="7">
    <location>
        <begin position="357"/>
        <end position="375"/>
    </location>
</feature>
<comment type="caution">
    <text evidence="10">The sequence shown here is derived from an EMBL/GenBank/DDBJ whole genome shotgun (WGS) entry which is preliminary data.</text>
</comment>
<organism evidence="10 11">
    <name type="scientific">Paenibacillus oryzisoli</name>
    <dbReference type="NCBI Taxonomy" id="1850517"/>
    <lineage>
        <taxon>Bacteria</taxon>
        <taxon>Bacillati</taxon>
        <taxon>Bacillota</taxon>
        <taxon>Bacilli</taxon>
        <taxon>Bacillales</taxon>
        <taxon>Paenibacillaceae</taxon>
        <taxon>Paenibacillus</taxon>
    </lineage>
</organism>
<evidence type="ECO:0000256" key="5">
    <source>
        <dbReference type="ARBA" id="ARBA00023136"/>
    </source>
</evidence>
<keyword evidence="4 7" id="KW-1133">Transmembrane helix</keyword>
<dbReference type="InterPro" id="IPR050250">
    <property type="entry name" value="Macrolide_Exporter_MacB"/>
</dbReference>
<dbReference type="PANTHER" id="PTHR30572">
    <property type="entry name" value="MEMBRANE COMPONENT OF TRANSPORTER-RELATED"/>
    <property type="match status" value="1"/>
</dbReference>
<accession>A0A197ZYT0</accession>
<sequence>MKVSELIRMSLRTIISSPMRTFLTMLGVIIGVSSVVTLVSIGQGTSEAIAKQYENMGTNLLVVTATGNGRATQLSYDDLMNFENFPEFKSIAPTMSKNGSNVKYDRTQEKYNVLGTNDRYFDIIKATIDKGRNLSPTDLEFRSNVAILGSEVTKKFFGTLNPVGENINIDGVVFNIIGTLKEKGSNIGGASVDSSVIVPLESARRQFKLGQIRTTYVEAPTKDDIYTAQETMKQYLTYKFKSDTGFVLTNQDELLKARTEATNTLTNQLVAVALISLLVGGIGIMNIMLVTVSERTREIGIRKSIGAKRRNILLQFLVEAVVISGMGGLIGLLLGIGFSYALPYFSPKQATSLSFDVGLYSFLFSVLVGVIFGLYPANKASKLRPIDALRSD</sequence>
<dbReference type="GO" id="GO:0005524">
    <property type="term" value="F:ATP binding"/>
    <property type="evidence" value="ECO:0007669"/>
    <property type="project" value="UniProtKB-KW"/>
</dbReference>
<evidence type="ECO:0000256" key="2">
    <source>
        <dbReference type="ARBA" id="ARBA00022475"/>
    </source>
</evidence>
<feature type="transmembrane region" description="Helical" evidence="7">
    <location>
        <begin position="312"/>
        <end position="337"/>
    </location>
</feature>
<evidence type="ECO:0000256" key="6">
    <source>
        <dbReference type="ARBA" id="ARBA00038076"/>
    </source>
</evidence>
<dbReference type="Pfam" id="PF02687">
    <property type="entry name" value="FtsX"/>
    <property type="match status" value="1"/>
</dbReference>
<keyword evidence="3 7" id="KW-0812">Transmembrane</keyword>
<dbReference type="InterPro" id="IPR025857">
    <property type="entry name" value="MacB_PCD"/>
</dbReference>
<comment type="similarity">
    <text evidence="6">Belongs to the ABC-4 integral membrane protein family.</text>
</comment>
<keyword evidence="10" id="KW-0067">ATP-binding</keyword>
<evidence type="ECO:0000256" key="4">
    <source>
        <dbReference type="ARBA" id="ARBA00022989"/>
    </source>
</evidence>
<evidence type="ECO:0000256" key="1">
    <source>
        <dbReference type="ARBA" id="ARBA00004651"/>
    </source>
</evidence>
<evidence type="ECO:0000313" key="11">
    <source>
        <dbReference type="Proteomes" id="UP000078454"/>
    </source>
</evidence>
<dbReference type="Pfam" id="PF12704">
    <property type="entry name" value="MacB_PCD"/>
    <property type="match status" value="1"/>
</dbReference>
<protein>
    <submittedName>
        <fullName evidence="10">Macrolide ABC transporter ATP-binding protein</fullName>
    </submittedName>
</protein>
<dbReference type="OrthoDB" id="9770036at2"/>
<keyword evidence="2" id="KW-1003">Cell membrane</keyword>
<evidence type="ECO:0000259" key="8">
    <source>
        <dbReference type="Pfam" id="PF02687"/>
    </source>
</evidence>
<dbReference type="GO" id="GO:0005886">
    <property type="term" value="C:plasma membrane"/>
    <property type="evidence" value="ECO:0007669"/>
    <property type="project" value="UniProtKB-SubCell"/>
</dbReference>
<keyword evidence="11" id="KW-1185">Reference proteome</keyword>
<evidence type="ECO:0000259" key="9">
    <source>
        <dbReference type="Pfam" id="PF12704"/>
    </source>
</evidence>
<gene>
    <name evidence="10" type="ORF">A8708_11235</name>
</gene>
<evidence type="ECO:0000256" key="7">
    <source>
        <dbReference type="SAM" id="Phobius"/>
    </source>
</evidence>
<feature type="transmembrane region" description="Helical" evidence="7">
    <location>
        <begin position="21"/>
        <end position="42"/>
    </location>
</feature>
<comment type="subcellular location">
    <subcellularLocation>
        <location evidence="1">Cell membrane</location>
        <topology evidence="1">Multi-pass membrane protein</topology>
    </subcellularLocation>
</comment>
<feature type="transmembrane region" description="Helical" evidence="7">
    <location>
        <begin position="269"/>
        <end position="292"/>
    </location>
</feature>
<dbReference type="GO" id="GO:0022857">
    <property type="term" value="F:transmembrane transporter activity"/>
    <property type="evidence" value="ECO:0007669"/>
    <property type="project" value="TreeGrafter"/>
</dbReference>
<dbReference type="PANTHER" id="PTHR30572:SF4">
    <property type="entry name" value="ABC TRANSPORTER PERMEASE YTRF"/>
    <property type="match status" value="1"/>
</dbReference>
<keyword evidence="10" id="KW-0547">Nucleotide-binding</keyword>